<dbReference type="Pfam" id="PF16734">
    <property type="entry name" value="Pilin_GH"/>
    <property type="match status" value="1"/>
</dbReference>
<proteinExistence type="predicted"/>
<dbReference type="OrthoDB" id="468361at2"/>
<dbReference type="STRING" id="203124.Tery_4969"/>
<name>Q10V41_TRIEI</name>
<dbReference type="InterPro" id="IPR045584">
    <property type="entry name" value="Pilin-like"/>
</dbReference>
<dbReference type="AlphaFoldDB" id="Q10V41"/>
<dbReference type="RefSeq" id="WP_011614177.1">
    <property type="nucleotide sequence ID" value="NC_008312.1"/>
</dbReference>
<evidence type="ECO:0000313" key="1">
    <source>
        <dbReference type="EMBL" id="ABG53883.1"/>
    </source>
</evidence>
<reference evidence="1" key="1">
    <citation type="submission" date="2006-06" db="EMBL/GenBank/DDBJ databases">
        <title>Complete sequence of Trichodesmium erythraeum IMS101.</title>
        <authorList>
            <consortium name="US DOE Joint Genome Institute"/>
            <person name="Copeland A."/>
            <person name="Lucas S."/>
            <person name="Lapidus A."/>
            <person name="Barry K."/>
            <person name="Detter J.C."/>
            <person name="Glavina del Rio T."/>
            <person name="Hammon N."/>
            <person name="Israni S."/>
            <person name="Dalin E."/>
            <person name="Tice H."/>
            <person name="Pitluck S."/>
            <person name="Kiss H."/>
            <person name="Munk A.C."/>
            <person name="Brettin T."/>
            <person name="Bruce D."/>
            <person name="Han C."/>
            <person name="Tapia R."/>
            <person name="Gilna P."/>
            <person name="Schmutz J."/>
            <person name="Larimer F."/>
            <person name="Land M."/>
            <person name="Hauser L."/>
            <person name="Kyrpides N."/>
            <person name="Kim E."/>
            <person name="Richardson P."/>
        </authorList>
    </citation>
    <scope>NUCLEOTIDE SEQUENCE [LARGE SCALE GENOMIC DNA]</scope>
    <source>
        <strain evidence="1">IMS101</strain>
    </source>
</reference>
<dbReference type="Gene3D" id="3.30.700.10">
    <property type="entry name" value="Glycoprotein, Type 4 Pilin"/>
    <property type="match status" value="1"/>
</dbReference>
<dbReference type="KEGG" id="ter:Tery_4969"/>
<dbReference type="InterPro" id="IPR031975">
    <property type="entry name" value="Pilin_GH"/>
</dbReference>
<organism evidence="1">
    <name type="scientific">Trichodesmium erythraeum (strain IMS101)</name>
    <dbReference type="NCBI Taxonomy" id="203124"/>
    <lineage>
        <taxon>Bacteria</taxon>
        <taxon>Bacillati</taxon>
        <taxon>Cyanobacteriota</taxon>
        <taxon>Cyanophyceae</taxon>
        <taxon>Oscillatoriophycideae</taxon>
        <taxon>Oscillatoriales</taxon>
        <taxon>Microcoleaceae</taxon>
        <taxon>Trichodesmium</taxon>
    </lineage>
</organism>
<accession>Q10V41</accession>
<sequence>MRFFIGLVLLGIVSAIVLPSFLNQANKAKQNEAKEYIASMNRGQQAYYTKKAEFSDNISALGLEFNSETENYSYDISKVDDGDYVISTATAKNKQLKSYSGIVYVDDNTTTLMICETDKPSLTAPEDFESFDICPPGSSKFIKD</sequence>
<dbReference type="EMBL" id="CP000393">
    <property type="protein sequence ID" value="ABG53883.1"/>
    <property type="molecule type" value="Genomic_DNA"/>
</dbReference>
<dbReference type="HOGENOM" id="CLU_091705_5_1_3"/>
<protein>
    <submittedName>
        <fullName evidence="1">General secretion pathway protein H</fullName>
    </submittedName>
</protein>
<dbReference type="eggNOG" id="COG2165">
    <property type="taxonomic scope" value="Bacteria"/>
</dbReference>
<gene>
    <name evidence="1" type="ordered locus">Tery_4969</name>
</gene>
<dbReference type="SUPFAM" id="SSF54523">
    <property type="entry name" value="Pili subunits"/>
    <property type="match status" value="1"/>
</dbReference>